<accession>A0A0P1MB67</accession>
<dbReference type="GO" id="GO:0020037">
    <property type="term" value="F:heme binding"/>
    <property type="evidence" value="ECO:0007669"/>
    <property type="project" value="InterPro"/>
</dbReference>
<evidence type="ECO:0000313" key="4">
    <source>
        <dbReference type="EMBL" id="CUU09315.1"/>
    </source>
</evidence>
<keyword evidence="1" id="KW-0679">Respiratory chain</keyword>
<dbReference type="PROSITE" id="PS50855">
    <property type="entry name" value="COX1"/>
    <property type="match status" value="1"/>
</dbReference>
<gene>
    <name evidence="4" type="ORF">JGI4_02335</name>
</gene>
<accession>A0A0S4NG11</accession>
<dbReference type="Proteomes" id="UP000182011">
    <property type="component" value="Unassembled WGS sequence"/>
</dbReference>
<feature type="transmembrane region" description="Helical" evidence="2">
    <location>
        <begin position="184"/>
        <end position="217"/>
    </location>
</feature>
<evidence type="ECO:0000259" key="3">
    <source>
        <dbReference type="PROSITE" id="PS50855"/>
    </source>
</evidence>
<keyword evidence="1" id="KW-0249">Electron transport</keyword>
<dbReference type="Pfam" id="PF00115">
    <property type="entry name" value="COX1"/>
    <property type="match status" value="1"/>
</dbReference>
<dbReference type="GO" id="GO:0004129">
    <property type="term" value="F:cytochrome-c oxidase activity"/>
    <property type="evidence" value="ECO:0007669"/>
    <property type="project" value="InterPro"/>
</dbReference>
<dbReference type="InterPro" id="IPR000883">
    <property type="entry name" value="Cyt_C_Oxase_1"/>
</dbReference>
<dbReference type="OrthoDB" id="9764568at2"/>
<feature type="transmembrane region" description="Helical" evidence="2">
    <location>
        <begin position="525"/>
        <end position="546"/>
    </location>
</feature>
<dbReference type="InterPro" id="IPR023616">
    <property type="entry name" value="Cyt_c_oxase-like_su1_dom"/>
</dbReference>
<accession>A0A0P1LV33</accession>
<feature type="transmembrane region" description="Helical" evidence="2">
    <location>
        <begin position="349"/>
        <end position="373"/>
    </location>
</feature>
<feature type="domain" description="Cytochrome oxidase subunit I profile" evidence="3">
    <location>
        <begin position="27"/>
        <end position="543"/>
    </location>
</feature>
<accession>A0A0P1LZ68</accession>
<evidence type="ECO:0000313" key="5">
    <source>
        <dbReference type="Proteomes" id="UP000182011"/>
    </source>
</evidence>
<accession>A0A0P1LWX2</accession>
<dbReference type="SUPFAM" id="SSF81442">
    <property type="entry name" value="Cytochrome c oxidase subunit I-like"/>
    <property type="match status" value="1"/>
</dbReference>
<evidence type="ECO:0000256" key="2">
    <source>
        <dbReference type="SAM" id="Phobius"/>
    </source>
</evidence>
<dbReference type="STRING" id="1633631.GCA_001442925_02323"/>
<dbReference type="PANTHER" id="PTHR10422:SF40">
    <property type="entry name" value="CYTOCHROME C OXIDASE SUBUNIT I"/>
    <property type="match status" value="1"/>
</dbReference>
<evidence type="ECO:0000256" key="1">
    <source>
        <dbReference type="ARBA" id="ARBA00022660"/>
    </source>
</evidence>
<accession>A0A0P1MT46</accession>
<keyword evidence="2" id="KW-1133">Transmembrane helix</keyword>
<dbReference type="RefSeq" id="WP_075426648.1">
    <property type="nucleotide sequence ID" value="NZ_CZVJ01000026.1"/>
</dbReference>
<dbReference type="GO" id="GO:0016020">
    <property type="term" value="C:membrane"/>
    <property type="evidence" value="ECO:0007669"/>
    <property type="project" value="InterPro"/>
</dbReference>
<protein>
    <submittedName>
        <fullName evidence="4">Cytochrome c oxidase subunit 1</fullName>
    </submittedName>
</protein>
<keyword evidence="1" id="KW-0813">Transport</keyword>
<feature type="transmembrane region" description="Helical" evidence="2">
    <location>
        <begin position="237"/>
        <end position="257"/>
    </location>
</feature>
<feature type="transmembrane region" description="Helical" evidence="2">
    <location>
        <begin position="470"/>
        <end position="496"/>
    </location>
</feature>
<reference evidence="4 5" key="1">
    <citation type="submission" date="2015-11" db="EMBL/GenBank/DDBJ databases">
        <authorList>
            <person name="Zhang Y."/>
            <person name="Guo Z."/>
        </authorList>
    </citation>
    <scope>NUCLEOTIDE SEQUENCE [LARGE SCALE GENOMIC DNA]</scope>
    <source>
        <strain evidence="4">JGI-4</strain>
    </source>
</reference>
<feature type="transmembrane region" description="Helical" evidence="2">
    <location>
        <begin position="393"/>
        <end position="414"/>
    </location>
</feature>
<dbReference type="GO" id="GO:0009060">
    <property type="term" value="P:aerobic respiration"/>
    <property type="evidence" value="ECO:0007669"/>
    <property type="project" value="InterPro"/>
</dbReference>
<feature type="transmembrane region" description="Helical" evidence="2">
    <location>
        <begin position="269"/>
        <end position="288"/>
    </location>
</feature>
<dbReference type="Gene3D" id="1.20.210.10">
    <property type="entry name" value="Cytochrome c oxidase-like, subunit I domain"/>
    <property type="match status" value="1"/>
</dbReference>
<sequence length="553" mass="60996">MAEVLVEARTCPVTGLRVVKHAENLIKVNAVFAVLALLFGTIGAILIALTRWEAIHLLPTDLFYRMLTFHGMNMLVFWIVFFEGAGLVFASTIVLNARQVAPKLGYLAVILMILGFLLTNFIILTGDVNETAVMFTAYVPLKAHPLFYLGYILFAVGALIMCILFFLNVYNAKREGTYEGPVPLFTYGIAAAAVIAVFTLVHGALALGSAFLWSLGIIEVVDASLYRLLFWGFGHPAQQINLAAMVSVWYLLSYFTVGGVTPSEKVSRTAFLLYVLFINAGSAHHLLVDPGFGAPWKIFNTSYVIYMAVLASLIHCFAIPASAEIGQRKRGFNKGLFTWLIKAPWSNPAFSAFFISLVIFGFIGGASGVIMGVEQINMKLHNTLGVPGHFHGTVAAGTSLAFMGLAYYVVPLIFRREWLSKFWARIQPFLFGGGLFLMAVSMNTLGRLGIPRRVWETSALVVPYKELLQATLGIGAVVAFLGALVFILHTVLTIIFGKRVEGKPKFPEVVQVSNPDEKTSTPGTIVLAIIFFLYLAIMYTINWYWLSRVWEVR</sequence>
<dbReference type="AlphaFoldDB" id="A0A0P1LWX2"/>
<accession>A0A0P1LM81</accession>
<dbReference type="PRINTS" id="PR01165">
    <property type="entry name" value="CYCOXIDASEI"/>
</dbReference>
<dbReference type="EMBL" id="FAOP01000016">
    <property type="protein sequence ID" value="CUU09315.1"/>
    <property type="molecule type" value="Genomic_DNA"/>
</dbReference>
<name>A0A0P1LWX2_9BACT</name>
<dbReference type="InterPro" id="IPR036927">
    <property type="entry name" value="Cyt_c_oxase-like_su1_sf"/>
</dbReference>
<proteinExistence type="predicted"/>
<feature type="transmembrane region" description="Helical" evidence="2">
    <location>
        <begin position="72"/>
        <end position="97"/>
    </location>
</feature>
<keyword evidence="2" id="KW-0472">Membrane</keyword>
<organism evidence="4 5">
    <name type="scientific">Candidatus Kryptonium thompsonii</name>
    <dbReference type="NCBI Taxonomy" id="1633631"/>
    <lineage>
        <taxon>Bacteria</taxon>
        <taxon>Pseudomonadati</taxon>
        <taxon>Candidatus Kryptoniota</taxon>
        <taxon>Candidatus Kryptonium</taxon>
    </lineage>
</organism>
<feature type="transmembrane region" description="Helical" evidence="2">
    <location>
        <begin position="303"/>
        <end position="323"/>
    </location>
</feature>
<feature type="transmembrane region" description="Helical" evidence="2">
    <location>
        <begin position="146"/>
        <end position="172"/>
    </location>
</feature>
<keyword evidence="2" id="KW-0812">Transmembrane</keyword>
<dbReference type="PANTHER" id="PTHR10422">
    <property type="entry name" value="CYTOCHROME C OXIDASE SUBUNIT 1"/>
    <property type="match status" value="1"/>
</dbReference>
<feature type="transmembrane region" description="Helical" evidence="2">
    <location>
        <begin position="104"/>
        <end position="126"/>
    </location>
</feature>
<feature type="transmembrane region" description="Helical" evidence="2">
    <location>
        <begin position="30"/>
        <end position="52"/>
    </location>
</feature>